<keyword evidence="6" id="KW-0496">Mitochondrion</keyword>
<evidence type="ECO:0000256" key="5">
    <source>
        <dbReference type="ARBA" id="ARBA00022989"/>
    </source>
</evidence>
<dbReference type="EMBL" id="CM032185">
    <property type="protein sequence ID" value="KAG7092286.1"/>
    <property type="molecule type" value="Genomic_DNA"/>
</dbReference>
<dbReference type="OrthoDB" id="5576752at2759"/>
<dbReference type="Proteomes" id="UP001049176">
    <property type="component" value="Chromosome 5"/>
</dbReference>
<reference evidence="12" key="1">
    <citation type="journal article" date="2021" name="Genome Biol. Evol.">
        <title>The assembled and annotated genome of the fairy-ring fungus Marasmius oreades.</title>
        <authorList>
            <person name="Hiltunen M."/>
            <person name="Ament-Velasquez S.L."/>
            <person name="Johannesson H."/>
        </authorList>
    </citation>
    <scope>NUCLEOTIDE SEQUENCE</scope>
    <source>
        <strain evidence="12">03SP1</strain>
    </source>
</reference>
<keyword evidence="4" id="KW-0999">Mitochondrion inner membrane</keyword>
<keyword evidence="5 11" id="KW-1133">Transmembrane helix</keyword>
<keyword evidence="7 11" id="KW-0472">Membrane</keyword>
<dbReference type="AlphaFoldDB" id="A0A9P7S016"/>
<evidence type="ECO:0000256" key="8">
    <source>
        <dbReference type="ARBA" id="ARBA00023186"/>
    </source>
</evidence>
<organism evidence="12 13">
    <name type="scientific">Marasmius oreades</name>
    <name type="common">fairy-ring Marasmius</name>
    <dbReference type="NCBI Taxonomy" id="181124"/>
    <lineage>
        <taxon>Eukaryota</taxon>
        <taxon>Fungi</taxon>
        <taxon>Dikarya</taxon>
        <taxon>Basidiomycota</taxon>
        <taxon>Agaricomycotina</taxon>
        <taxon>Agaricomycetes</taxon>
        <taxon>Agaricomycetidae</taxon>
        <taxon>Agaricales</taxon>
        <taxon>Marasmiineae</taxon>
        <taxon>Marasmiaceae</taxon>
        <taxon>Marasmius</taxon>
    </lineage>
</organism>
<evidence type="ECO:0000256" key="7">
    <source>
        <dbReference type="ARBA" id="ARBA00023136"/>
    </source>
</evidence>
<feature type="region of interest" description="Disordered" evidence="10">
    <location>
        <begin position="55"/>
        <end position="88"/>
    </location>
</feature>
<comment type="subcellular location">
    <subcellularLocation>
        <location evidence="1">Mitochondrion inner membrane</location>
        <topology evidence="1">Single-pass membrane protein</topology>
    </subcellularLocation>
</comment>
<evidence type="ECO:0000256" key="3">
    <source>
        <dbReference type="ARBA" id="ARBA00022692"/>
    </source>
</evidence>
<proteinExistence type="inferred from homology"/>
<name>A0A9P7S016_9AGAR</name>
<protein>
    <recommendedName>
        <fullName evidence="14">Ubiquinol-cytochrome-c reductase complex assembly factor 3</fullName>
    </recommendedName>
</protein>
<evidence type="ECO:0000313" key="13">
    <source>
        <dbReference type="Proteomes" id="UP001049176"/>
    </source>
</evidence>
<evidence type="ECO:0000256" key="10">
    <source>
        <dbReference type="SAM" id="MobiDB-lite"/>
    </source>
</evidence>
<evidence type="ECO:0000313" key="12">
    <source>
        <dbReference type="EMBL" id="KAG7092286.1"/>
    </source>
</evidence>
<keyword evidence="8" id="KW-0143">Chaperone</keyword>
<sequence>MHFPWLRFTGVAIGLTGFGYLFMKATVPTEEQLYNRMAPDIRKKVDAARVLREARENEVKKQAEAQTPAQDVDPDQLKPIWANPPSRK</sequence>
<comment type="caution">
    <text evidence="12">The sequence shown here is derived from an EMBL/GenBank/DDBJ whole genome shotgun (WGS) entry which is preliminary data.</text>
</comment>
<dbReference type="Pfam" id="PF07960">
    <property type="entry name" value="CBP4"/>
    <property type="match status" value="1"/>
</dbReference>
<evidence type="ECO:0000256" key="6">
    <source>
        <dbReference type="ARBA" id="ARBA00023128"/>
    </source>
</evidence>
<comment type="function">
    <text evidence="9">Essential for the assembly of ubiquinol-cytochrome c reductase. It has a direct effect on the correct occurrence of the Rieske protein, core 4, core 5 and apocytochrome b.</text>
</comment>
<dbReference type="RefSeq" id="XP_043008756.1">
    <property type="nucleotide sequence ID" value="XM_043153472.1"/>
</dbReference>
<evidence type="ECO:0000256" key="9">
    <source>
        <dbReference type="ARBA" id="ARBA00025413"/>
    </source>
</evidence>
<evidence type="ECO:0000256" key="1">
    <source>
        <dbReference type="ARBA" id="ARBA00004434"/>
    </source>
</evidence>
<evidence type="ECO:0008006" key="14">
    <source>
        <dbReference type="Google" id="ProtNLM"/>
    </source>
</evidence>
<dbReference type="GO" id="GO:0005743">
    <property type="term" value="C:mitochondrial inner membrane"/>
    <property type="evidence" value="ECO:0007669"/>
    <property type="project" value="UniProtKB-SubCell"/>
</dbReference>
<accession>A0A9P7S016</accession>
<dbReference type="KEGG" id="more:E1B28_008648"/>
<gene>
    <name evidence="12" type="ORF">E1B28_008648</name>
</gene>
<evidence type="ECO:0000256" key="11">
    <source>
        <dbReference type="SAM" id="Phobius"/>
    </source>
</evidence>
<keyword evidence="3 11" id="KW-0812">Transmembrane</keyword>
<evidence type="ECO:0000256" key="4">
    <source>
        <dbReference type="ARBA" id="ARBA00022792"/>
    </source>
</evidence>
<keyword evidence="13" id="KW-1185">Reference proteome</keyword>
<feature type="transmembrane region" description="Helical" evidence="11">
    <location>
        <begin position="6"/>
        <end position="27"/>
    </location>
</feature>
<evidence type="ECO:0000256" key="2">
    <source>
        <dbReference type="ARBA" id="ARBA00006780"/>
    </source>
</evidence>
<dbReference type="GeneID" id="66077724"/>
<comment type="similarity">
    <text evidence="2">Belongs to the CBP4 family.</text>
</comment>
<dbReference type="InterPro" id="IPR012420">
    <property type="entry name" value="Cbp4"/>
</dbReference>